<gene>
    <name evidence="3" type="ORF">LEP48_10775</name>
</gene>
<feature type="transmembrane region" description="Helical" evidence="2">
    <location>
        <begin position="82"/>
        <end position="102"/>
    </location>
</feature>
<keyword evidence="4" id="KW-1185">Reference proteome</keyword>
<name>A0ABS7ZFN7_9MICO</name>
<feature type="transmembrane region" description="Helical" evidence="2">
    <location>
        <begin position="141"/>
        <end position="160"/>
    </location>
</feature>
<keyword evidence="2" id="KW-0812">Transmembrane</keyword>
<feature type="transmembrane region" description="Helical" evidence="2">
    <location>
        <begin position="57"/>
        <end position="76"/>
    </location>
</feature>
<dbReference type="RefSeq" id="WP_225565592.1">
    <property type="nucleotide sequence ID" value="NZ_JAIXCQ010000006.1"/>
</dbReference>
<organism evidence="3 4">
    <name type="scientific">Isoptericola luteus</name>
    <dbReference type="NCBI Taxonomy" id="2879484"/>
    <lineage>
        <taxon>Bacteria</taxon>
        <taxon>Bacillati</taxon>
        <taxon>Actinomycetota</taxon>
        <taxon>Actinomycetes</taxon>
        <taxon>Micrococcales</taxon>
        <taxon>Promicromonosporaceae</taxon>
        <taxon>Isoptericola</taxon>
    </lineage>
</organism>
<evidence type="ECO:0000256" key="1">
    <source>
        <dbReference type="SAM" id="MobiDB-lite"/>
    </source>
</evidence>
<evidence type="ECO:0000256" key="2">
    <source>
        <dbReference type="SAM" id="Phobius"/>
    </source>
</evidence>
<protein>
    <recommendedName>
        <fullName evidence="5">ATP synthase protein I</fullName>
    </recommendedName>
</protein>
<keyword evidence="2" id="KW-0472">Membrane</keyword>
<sequence length="175" mass="18026">MTTPETPQPDRPREPATDPAVEPAAVEPAVPATAGATPDDASTSAERRVLRTAMRDTLLLLGALLVLGVGVGLLVAGSAGMWGALVGVGLAAFFCATTIWSMQATVGSSPARMAAFVMGAWIVKVVVLVVVLALIQDATFYDPWVLLVVLGLGAIGSALLDYRAVSTGRVPYVQP</sequence>
<keyword evidence="2" id="KW-1133">Transmembrane helix</keyword>
<evidence type="ECO:0000313" key="3">
    <source>
        <dbReference type="EMBL" id="MCA5893831.1"/>
    </source>
</evidence>
<dbReference type="EMBL" id="JAIXCQ010000006">
    <property type="protein sequence ID" value="MCA5893831.1"/>
    <property type="molecule type" value="Genomic_DNA"/>
</dbReference>
<feature type="compositionally biased region" description="Low complexity" evidence="1">
    <location>
        <begin position="17"/>
        <end position="41"/>
    </location>
</feature>
<comment type="caution">
    <text evidence="3">The sequence shown here is derived from an EMBL/GenBank/DDBJ whole genome shotgun (WGS) entry which is preliminary data.</text>
</comment>
<feature type="transmembrane region" description="Helical" evidence="2">
    <location>
        <begin position="114"/>
        <end position="135"/>
    </location>
</feature>
<feature type="region of interest" description="Disordered" evidence="1">
    <location>
        <begin position="1"/>
        <end position="44"/>
    </location>
</feature>
<evidence type="ECO:0008006" key="5">
    <source>
        <dbReference type="Google" id="ProtNLM"/>
    </source>
</evidence>
<dbReference type="Proteomes" id="UP001319870">
    <property type="component" value="Unassembled WGS sequence"/>
</dbReference>
<evidence type="ECO:0000313" key="4">
    <source>
        <dbReference type="Proteomes" id="UP001319870"/>
    </source>
</evidence>
<proteinExistence type="predicted"/>
<accession>A0ABS7ZFN7</accession>
<reference evidence="3 4" key="1">
    <citation type="submission" date="2021-09" db="EMBL/GenBank/DDBJ databases">
        <title>Isoptericola luteus sp. nov., a novel bacterium isolated from Harbin, the capital city of Heilongjiang province.</title>
        <authorList>
            <person name="Li J."/>
        </authorList>
    </citation>
    <scope>NUCLEOTIDE SEQUENCE [LARGE SCALE GENOMIC DNA]</scope>
    <source>
        <strain evidence="3 4">NEAU-Y5</strain>
    </source>
</reference>